<organism evidence="2 3">
    <name type="scientific">Sphingorhabdus rigui</name>
    <dbReference type="NCBI Taxonomy" id="1282858"/>
    <lineage>
        <taxon>Bacteria</taxon>
        <taxon>Pseudomonadati</taxon>
        <taxon>Pseudomonadota</taxon>
        <taxon>Alphaproteobacteria</taxon>
        <taxon>Sphingomonadales</taxon>
        <taxon>Sphingomonadaceae</taxon>
        <taxon>Sphingorhabdus</taxon>
    </lineage>
</organism>
<dbReference type="InterPro" id="IPR013762">
    <property type="entry name" value="Integrase-like_cat_sf"/>
</dbReference>
<keyword evidence="1" id="KW-0233">DNA recombination</keyword>
<evidence type="ECO:0000313" key="3">
    <source>
        <dbReference type="Proteomes" id="UP000581447"/>
    </source>
</evidence>
<dbReference type="SUPFAM" id="SSF56349">
    <property type="entry name" value="DNA breaking-rejoining enzymes"/>
    <property type="match status" value="1"/>
</dbReference>
<dbReference type="InterPro" id="IPR011010">
    <property type="entry name" value="DNA_brk_join_enz"/>
</dbReference>
<evidence type="ECO:0000313" key="2">
    <source>
        <dbReference type="EMBL" id="MBB3942714.1"/>
    </source>
</evidence>
<dbReference type="EMBL" id="JACIEA010000001">
    <property type="protein sequence ID" value="MBB3942714.1"/>
    <property type="molecule type" value="Genomic_DNA"/>
</dbReference>
<dbReference type="GO" id="GO:0006310">
    <property type="term" value="P:DNA recombination"/>
    <property type="evidence" value="ECO:0007669"/>
    <property type="project" value="UniProtKB-KW"/>
</dbReference>
<name>A0A840B2E0_9SPHN</name>
<evidence type="ECO:0000256" key="1">
    <source>
        <dbReference type="ARBA" id="ARBA00023172"/>
    </source>
</evidence>
<proteinExistence type="predicted"/>
<protein>
    <submittedName>
        <fullName evidence="2">Integrase</fullName>
    </submittedName>
</protein>
<dbReference type="Gene3D" id="1.10.443.10">
    <property type="entry name" value="Intergrase catalytic core"/>
    <property type="match status" value="1"/>
</dbReference>
<dbReference type="GO" id="GO:0015074">
    <property type="term" value="P:DNA integration"/>
    <property type="evidence" value="ECO:0007669"/>
    <property type="project" value="InterPro"/>
</dbReference>
<reference evidence="2 3" key="1">
    <citation type="submission" date="2020-08" db="EMBL/GenBank/DDBJ databases">
        <title>Genomic Encyclopedia of Type Strains, Phase IV (KMG-IV): sequencing the most valuable type-strain genomes for metagenomic binning, comparative biology and taxonomic classification.</title>
        <authorList>
            <person name="Goeker M."/>
        </authorList>
    </citation>
    <scope>NUCLEOTIDE SEQUENCE [LARGE SCALE GENOMIC DNA]</scope>
    <source>
        <strain evidence="2 3">DSM 29050</strain>
    </source>
</reference>
<dbReference type="Proteomes" id="UP000581447">
    <property type="component" value="Unassembled WGS sequence"/>
</dbReference>
<dbReference type="GO" id="GO:0003677">
    <property type="term" value="F:DNA binding"/>
    <property type="evidence" value="ECO:0007669"/>
    <property type="project" value="InterPro"/>
</dbReference>
<sequence>MNEACRLYADDLSNEGDIWILRIAHNPERNQRVKNDTTASVPLHPMLVKLGFPSFAQQNGSELFPELRLDRNGYASNYFSKWFAALQKAAGVRRKGLYFHSFRHNFRDALRQARVPMDRSHALGRWSDGGSAAERYGEGFRPIDLAQDISLVEYPGLDIRHLIAEHF</sequence>
<gene>
    <name evidence="2" type="ORF">GGR91_000936</name>
</gene>
<dbReference type="AlphaFoldDB" id="A0A840B2E0"/>
<accession>A0A840B2E0</accession>
<comment type="caution">
    <text evidence="2">The sequence shown here is derived from an EMBL/GenBank/DDBJ whole genome shotgun (WGS) entry which is preliminary data.</text>
</comment>
<keyword evidence="3" id="KW-1185">Reference proteome</keyword>